<feature type="domain" description="Cyclic nucleotide-binding" evidence="2">
    <location>
        <begin position="20"/>
        <end position="98"/>
    </location>
</feature>
<dbReference type="InterPro" id="IPR000595">
    <property type="entry name" value="cNMP-bd_dom"/>
</dbReference>
<dbReference type="RefSeq" id="WP_171641889.1">
    <property type="nucleotide sequence ID" value="NZ_WHOA01000037.1"/>
</dbReference>
<comment type="caution">
    <text evidence="3">The sequence shown here is derived from an EMBL/GenBank/DDBJ whole genome shotgun (WGS) entry which is preliminary data.</text>
</comment>
<evidence type="ECO:0000259" key="2">
    <source>
        <dbReference type="PROSITE" id="PS50042"/>
    </source>
</evidence>
<name>A0ABX1XT28_9BACL</name>
<dbReference type="EMBL" id="WHOA01000037">
    <property type="protein sequence ID" value="NOU70954.1"/>
    <property type="molecule type" value="Genomic_DNA"/>
</dbReference>
<sequence length="212" mass="24628">MDFKEIVNEVPTHIKKEFIYKKHKKGSLILHPHEQNNYLYILTTGLAEVYRQSYVGTMLSLYIYKSYSCFGEIEIFNDNIKTLGVIAKEDCETITIHKTKVYEWMKLDFNFNFYLIKQLASKLVLSSDTAAQLSLLPAKDRILLSLHNHYKIGDLDHLTKQILSSEVCAPIRSLNRSIAECINEGFINYKGKKFSINSIEEIEKYLENFLLS</sequence>
<accession>A0ABX1XT28</accession>
<dbReference type="Proteomes" id="UP000616779">
    <property type="component" value="Unassembled WGS sequence"/>
</dbReference>
<keyword evidence="4" id="KW-1185">Reference proteome</keyword>
<organism evidence="3 4">
    <name type="scientific">Paenibacillus phytorum</name>
    <dbReference type="NCBI Taxonomy" id="2654977"/>
    <lineage>
        <taxon>Bacteria</taxon>
        <taxon>Bacillati</taxon>
        <taxon>Bacillota</taxon>
        <taxon>Bacilli</taxon>
        <taxon>Bacillales</taxon>
        <taxon>Paenibacillaceae</taxon>
        <taxon>Paenibacillus</taxon>
    </lineage>
</organism>
<dbReference type="CDD" id="cd00038">
    <property type="entry name" value="CAP_ED"/>
    <property type="match status" value="1"/>
</dbReference>
<proteinExistence type="predicted"/>
<evidence type="ECO:0000256" key="1">
    <source>
        <dbReference type="ARBA" id="ARBA00023159"/>
    </source>
</evidence>
<dbReference type="SUPFAM" id="SSF51206">
    <property type="entry name" value="cAMP-binding domain-like"/>
    <property type="match status" value="1"/>
</dbReference>
<dbReference type="InterPro" id="IPR018490">
    <property type="entry name" value="cNMP-bd_dom_sf"/>
</dbReference>
<reference evidence="3 4" key="1">
    <citation type="submission" date="2019-10" db="EMBL/GenBank/DDBJ databases">
        <title>Description of Paenibacillus terrestris sp. nov.</title>
        <authorList>
            <person name="Carlier A."/>
            <person name="Qi S."/>
        </authorList>
    </citation>
    <scope>NUCLEOTIDE SEQUENCE [LARGE SCALE GENOMIC DNA]</scope>
    <source>
        <strain evidence="3 4">LMG 31458</strain>
    </source>
</reference>
<dbReference type="InterPro" id="IPR014710">
    <property type="entry name" value="RmlC-like_jellyroll"/>
</dbReference>
<keyword evidence="1" id="KW-0010">Activator</keyword>
<evidence type="ECO:0000313" key="4">
    <source>
        <dbReference type="Proteomes" id="UP000616779"/>
    </source>
</evidence>
<evidence type="ECO:0000313" key="3">
    <source>
        <dbReference type="EMBL" id="NOU70954.1"/>
    </source>
</evidence>
<dbReference type="PROSITE" id="PS50042">
    <property type="entry name" value="CNMP_BINDING_3"/>
    <property type="match status" value="1"/>
</dbReference>
<gene>
    <name evidence="3" type="ORF">GC098_05835</name>
</gene>
<dbReference type="Gene3D" id="2.60.120.10">
    <property type="entry name" value="Jelly Rolls"/>
    <property type="match status" value="1"/>
</dbReference>
<dbReference type="Pfam" id="PF00027">
    <property type="entry name" value="cNMP_binding"/>
    <property type="match status" value="1"/>
</dbReference>
<protein>
    <submittedName>
        <fullName evidence="3">Cyclic nucleotide-binding domain-containing protein</fullName>
    </submittedName>
</protein>